<dbReference type="InterPro" id="IPR016067">
    <property type="entry name" value="S-AdoMet_deCO2ase_core"/>
</dbReference>
<evidence type="ECO:0000256" key="1">
    <source>
        <dbReference type="ARBA" id="ARBA00004911"/>
    </source>
</evidence>
<dbReference type="EMBL" id="DRZX01000108">
    <property type="protein sequence ID" value="HHS48670.1"/>
    <property type="molecule type" value="Genomic_DNA"/>
</dbReference>
<protein>
    <recommendedName>
        <fullName evidence="15">S-adenosylmethionine decarboxylase proenzyme</fullName>
        <shortName evidence="15">AdoMetDC</shortName>
        <shortName evidence="15">SAMDC</shortName>
        <ecNumber evidence="15">4.1.1.50</ecNumber>
    </recommendedName>
    <component>
        <recommendedName>
            <fullName evidence="15">S-adenosylmethionine decarboxylase beta chain</fullName>
        </recommendedName>
    </component>
    <component>
        <recommendedName>
            <fullName evidence="15">S-adenosylmethionine decarboxylase alpha chain</fullName>
        </recommendedName>
    </component>
</protein>
<dbReference type="GO" id="GO:0004014">
    <property type="term" value="F:adenosylmethionine decarboxylase activity"/>
    <property type="evidence" value="ECO:0007669"/>
    <property type="project" value="UniProtKB-UniRule"/>
</dbReference>
<feature type="active site" description="Proton donor; for catalytic activity" evidence="15">
    <location>
        <position position="83"/>
    </location>
</feature>
<evidence type="ECO:0000256" key="2">
    <source>
        <dbReference type="ARBA" id="ARBA00011601"/>
    </source>
</evidence>
<keyword evidence="8 15" id="KW-0865">Zymogen</keyword>
<feature type="active site" description="Proton acceptor; for processing activity" evidence="15">
    <location>
        <position position="68"/>
    </location>
</feature>
<keyword evidence="11 15" id="KW-0670">Pyruvate</keyword>
<evidence type="ECO:0000256" key="11">
    <source>
        <dbReference type="ARBA" id="ARBA00023317"/>
    </source>
</evidence>
<dbReference type="InterPro" id="IPR003826">
    <property type="entry name" value="AdoMetDC_fam_prok"/>
</dbReference>
<comment type="catalytic activity">
    <reaction evidence="12 15">
        <text>S-adenosyl-L-methionine + H(+) = S-adenosyl 3-(methylsulfanyl)propylamine + CO2</text>
        <dbReference type="Rhea" id="RHEA:15981"/>
        <dbReference type="ChEBI" id="CHEBI:15378"/>
        <dbReference type="ChEBI" id="CHEBI:16526"/>
        <dbReference type="ChEBI" id="CHEBI:57443"/>
        <dbReference type="ChEBI" id="CHEBI:59789"/>
        <dbReference type="EC" id="4.1.1.50"/>
    </reaction>
</comment>
<keyword evidence="5 15" id="KW-0068">Autocatalytic cleavage</keyword>
<proteinExistence type="inferred from homology"/>
<sequence length="132" mass="14832">MKALGRHILAEYFSCDRDILNDVVALEKFLNDAAKAANATVISSSFRTFQPFGVSGIVIIAESHLAIHTWPEYGYAAIDFFTCGDSADPWKAHEYLKNLLKPLHTKEQEVLRGVLDLEHFTYKAQCNSVVEQ</sequence>
<evidence type="ECO:0000256" key="7">
    <source>
        <dbReference type="ARBA" id="ARBA00023115"/>
    </source>
</evidence>
<keyword evidence="3 15" id="KW-0949">S-adenosyl-L-methionine</keyword>
<dbReference type="PANTHER" id="PTHR33866:SF2">
    <property type="entry name" value="S-ADENOSYLMETHIONINE DECARBOXYLASE PROENZYME"/>
    <property type="match status" value="1"/>
</dbReference>
<dbReference type="InterPro" id="IPR042286">
    <property type="entry name" value="AdoMetDC_C"/>
</dbReference>
<dbReference type="InterPro" id="IPR042284">
    <property type="entry name" value="AdoMetDC_N"/>
</dbReference>
<feature type="chain" id="PRO_5028539557" description="S-adenosylmethionine decarboxylase alpha chain" evidence="15">
    <location>
        <begin position="63"/>
        <end position="132"/>
    </location>
</feature>
<dbReference type="AlphaFoldDB" id="A0A7C6E872"/>
<keyword evidence="10 15" id="KW-0704">Schiff base</keyword>
<keyword evidence="6 15" id="KW-0745">Spermidine biosynthesis</keyword>
<evidence type="ECO:0000256" key="5">
    <source>
        <dbReference type="ARBA" id="ARBA00022813"/>
    </source>
</evidence>
<dbReference type="UniPathway" id="UPA00331">
    <property type="reaction ID" value="UER00451"/>
</dbReference>
<feature type="active site" description="Schiff-base intermediate with substrate; via pyruvic acid" evidence="15">
    <location>
        <position position="63"/>
    </location>
</feature>
<evidence type="ECO:0000256" key="6">
    <source>
        <dbReference type="ARBA" id="ARBA00023066"/>
    </source>
</evidence>
<evidence type="ECO:0000256" key="8">
    <source>
        <dbReference type="ARBA" id="ARBA00023145"/>
    </source>
</evidence>
<dbReference type="HAMAP" id="MF_00464">
    <property type="entry name" value="AdoMetDC_1"/>
    <property type="match status" value="1"/>
</dbReference>
<dbReference type="Gene3D" id="3.30.360.110">
    <property type="entry name" value="S-adenosylmethionine decarboxylase domain"/>
    <property type="match status" value="1"/>
</dbReference>
<comment type="pathway">
    <text evidence="1 15">Amine and polyamine biosynthesis; S-adenosylmethioninamine biosynthesis; S-adenosylmethioninamine from S-adenosyl-L-methionine: step 1/1.</text>
</comment>
<feature type="modified residue" description="Pyruvic acid (Ser); by autocatalysis" evidence="15">
    <location>
        <position position="63"/>
    </location>
</feature>
<comment type="cofactor">
    <cofactor evidence="15">
        <name>pyruvate</name>
        <dbReference type="ChEBI" id="CHEBI:15361"/>
    </cofactor>
    <text evidence="15">Binds 1 pyruvoyl group covalently per subunit.</text>
</comment>
<name>A0A7C6E872_DESAE</name>
<dbReference type="PANTHER" id="PTHR33866">
    <property type="entry name" value="S-ADENOSYLMETHIONINE DECARBOXYLASE PROENZYME"/>
    <property type="match status" value="1"/>
</dbReference>
<comment type="function">
    <text evidence="13 15">Catalyzes the decarboxylation of S-adenosylmethionine to S-adenosylmethioninamine (dcAdoMet), the propylamine donor required for the synthesis of the polyamines spermine and spermidine from the diamine putrescine.</text>
</comment>
<evidence type="ECO:0000313" key="16">
    <source>
        <dbReference type="EMBL" id="HHS48670.1"/>
    </source>
</evidence>
<evidence type="ECO:0000256" key="4">
    <source>
        <dbReference type="ARBA" id="ARBA00022793"/>
    </source>
</evidence>
<organism evidence="16">
    <name type="scientific">Desulfurella acetivorans</name>
    <dbReference type="NCBI Taxonomy" id="33002"/>
    <lineage>
        <taxon>Bacteria</taxon>
        <taxon>Pseudomonadati</taxon>
        <taxon>Campylobacterota</taxon>
        <taxon>Desulfurellia</taxon>
        <taxon>Desulfurellales</taxon>
        <taxon>Desulfurellaceae</taxon>
        <taxon>Desulfurella</taxon>
    </lineage>
</organism>
<dbReference type="NCBIfam" id="TIGR03330">
    <property type="entry name" value="SAM_DCase_Bsu"/>
    <property type="match status" value="1"/>
</dbReference>
<keyword evidence="7 15" id="KW-0620">Polyamine biosynthesis</keyword>
<dbReference type="Proteomes" id="UP000886400">
    <property type="component" value="Unassembled WGS sequence"/>
</dbReference>
<feature type="site" description="Cleavage (non-hydrolytic); by autolysis" evidence="15">
    <location>
        <begin position="62"/>
        <end position="63"/>
    </location>
</feature>
<dbReference type="EC" id="4.1.1.50" evidence="15"/>
<feature type="chain" id="PRO_5028539558" description="S-adenosylmethionine decarboxylase beta chain" evidence="15">
    <location>
        <begin position="1"/>
        <end position="62"/>
    </location>
</feature>
<dbReference type="SUPFAM" id="SSF56276">
    <property type="entry name" value="S-adenosylmethionine decarboxylase"/>
    <property type="match status" value="1"/>
</dbReference>
<gene>
    <name evidence="15" type="primary">speH</name>
    <name evidence="16" type="ORF">ENM99_02260</name>
</gene>
<dbReference type="GO" id="GO:0005829">
    <property type="term" value="C:cytosol"/>
    <property type="evidence" value="ECO:0007669"/>
    <property type="project" value="TreeGrafter"/>
</dbReference>
<reference evidence="16" key="1">
    <citation type="journal article" date="2020" name="mSystems">
        <title>Genome- and Community-Level Interaction Insights into Carbon Utilization and Element Cycling Functions of Hydrothermarchaeota in Hydrothermal Sediment.</title>
        <authorList>
            <person name="Zhou Z."/>
            <person name="Liu Y."/>
            <person name="Xu W."/>
            <person name="Pan J."/>
            <person name="Luo Z.H."/>
            <person name="Li M."/>
        </authorList>
    </citation>
    <scope>NUCLEOTIDE SEQUENCE [LARGE SCALE GENOMIC DNA]</scope>
    <source>
        <strain evidence="16">SpSt-1135</strain>
    </source>
</reference>
<evidence type="ECO:0000256" key="10">
    <source>
        <dbReference type="ARBA" id="ARBA00023270"/>
    </source>
</evidence>
<dbReference type="Gene3D" id="3.30.160.750">
    <property type="match status" value="1"/>
</dbReference>
<comment type="caution">
    <text evidence="16">The sequence shown here is derived from an EMBL/GenBank/DDBJ whole genome shotgun (WGS) entry which is preliminary data.</text>
</comment>
<dbReference type="Pfam" id="PF02675">
    <property type="entry name" value="AdoMet_dc"/>
    <property type="match status" value="1"/>
</dbReference>
<comment type="similarity">
    <text evidence="14 15">Belongs to the prokaryotic AdoMetDC family. Type 1 subfamily.</text>
</comment>
<dbReference type="InterPro" id="IPR017716">
    <property type="entry name" value="S-AdoMet_deCOase_pro-enz"/>
</dbReference>
<evidence type="ECO:0000256" key="9">
    <source>
        <dbReference type="ARBA" id="ARBA00023239"/>
    </source>
</evidence>
<comment type="PTM">
    <text evidence="15">Is synthesized initially as an inactive proenzyme. Formation of the active enzyme involves a self-maturation process in which the active site pyruvoyl group is generated from an internal serine residue via an autocatalytic post-translational modification. Two non-identical subunits are generated from the proenzyme in this reaction, and the pyruvate is formed at the N-terminus of the alpha chain, which is derived from the carboxyl end of the proenzyme. The post-translation cleavage follows an unusual pathway, termed non-hydrolytic serinolysis, in which the side chain hydroxyl group of the serine supplies its oxygen atom to form the C-terminus of the beta chain, while the remainder of the serine residue undergoes an oxidative deamination to produce ammonia and the pyruvoyl group blocking the N-terminus of the alpha chain.</text>
</comment>
<evidence type="ECO:0000256" key="12">
    <source>
        <dbReference type="ARBA" id="ARBA00048112"/>
    </source>
</evidence>
<keyword evidence="9 15" id="KW-0456">Lyase</keyword>
<evidence type="ECO:0000256" key="3">
    <source>
        <dbReference type="ARBA" id="ARBA00022691"/>
    </source>
</evidence>
<dbReference type="GO" id="GO:0008295">
    <property type="term" value="P:spermidine biosynthetic process"/>
    <property type="evidence" value="ECO:0007669"/>
    <property type="project" value="UniProtKB-UniRule"/>
</dbReference>
<evidence type="ECO:0000256" key="13">
    <source>
        <dbReference type="ARBA" id="ARBA00056215"/>
    </source>
</evidence>
<dbReference type="FunFam" id="3.30.360.110:FF:000001">
    <property type="entry name" value="S-adenosylmethionine decarboxylase proenzyme"/>
    <property type="match status" value="1"/>
</dbReference>
<accession>A0A7C6E872</accession>
<evidence type="ECO:0000256" key="14">
    <source>
        <dbReference type="ARBA" id="ARBA00061583"/>
    </source>
</evidence>
<comment type="subunit">
    <text evidence="2 15">Heterotetramer of two alpha and two beta chains arranged as a dimer of alpha/beta heterodimers.</text>
</comment>
<evidence type="ECO:0000256" key="15">
    <source>
        <dbReference type="HAMAP-Rule" id="MF_00464"/>
    </source>
</evidence>
<keyword evidence="4 15" id="KW-0210">Decarboxylase</keyword>